<dbReference type="InParanoid" id="A0A1B6Q6X0"/>
<name>A0A1B6Q6X0_SORBI</name>
<proteinExistence type="predicted"/>
<sequence>MTQDLFFLGGGVRSPDPHHNLITVNKLDAADHGAELFNGAELFKGRFNEYGIGVWDANTGEQADFFYEPPGCARSDADRLQWLDGTGTIMVATMFPRTDSSFISLLDFRDKSVVWSWSDVGTPASLEDKHAVHAVVMEDGRSAVRVDGRHRLGVQRTRLRADVDAARRSRRRHLRLLHRRRSTLRPAQRGECFRSRRRSSDCLTGLVVLLL</sequence>
<protein>
    <recommendedName>
        <fullName evidence="1">At2g24240-like C-terminal beta-propeller domain-containing protein</fullName>
    </recommendedName>
</protein>
<dbReference type="FunCoup" id="A0A1B6Q6X0">
    <property type="interactions" value="131"/>
</dbReference>
<dbReference type="InterPro" id="IPR057441">
    <property type="entry name" value="Beta_prop_At2g24240"/>
</dbReference>
<evidence type="ECO:0000313" key="2">
    <source>
        <dbReference type="EMBL" id="KXG33672.1"/>
    </source>
</evidence>
<evidence type="ECO:0000313" key="3">
    <source>
        <dbReference type="Proteomes" id="UP000000768"/>
    </source>
</evidence>
<dbReference type="AlphaFoldDB" id="A0A1B6Q6X0"/>
<gene>
    <name evidence="2" type="ORF">SORBI_3003G351200</name>
</gene>
<accession>A0A1B6Q6X0</accession>
<organism evidence="2 3">
    <name type="scientific">Sorghum bicolor</name>
    <name type="common">Sorghum</name>
    <name type="synonym">Sorghum vulgare</name>
    <dbReference type="NCBI Taxonomy" id="4558"/>
    <lineage>
        <taxon>Eukaryota</taxon>
        <taxon>Viridiplantae</taxon>
        <taxon>Streptophyta</taxon>
        <taxon>Embryophyta</taxon>
        <taxon>Tracheophyta</taxon>
        <taxon>Spermatophyta</taxon>
        <taxon>Magnoliopsida</taxon>
        <taxon>Liliopsida</taxon>
        <taxon>Poales</taxon>
        <taxon>Poaceae</taxon>
        <taxon>PACMAD clade</taxon>
        <taxon>Panicoideae</taxon>
        <taxon>Andropogonodae</taxon>
        <taxon>Andropogoneae</taxon>
        <taxon>Sorghinae</taxon>
        <taxon>Sorghum</taxon>
    </lineage>
</organism>
<reference evidence="3" key="2">
    <citation type="journal article" date="2018" name="Plant J.">
        <title>The Sorghum bicolor reference genome: improved assembly, gene annotations, a transcriptome atlas, and signatures of genome organization.</title>
        <authorList>
            <person name="McCormick R.F."/>
            <person name="Truong S.K."/>
            <person name="Sreedasyam A."/>
            <person name="Jenkins J."/>
            <person name="Shu S."/>
            <person name="Sims D."/>
            <person name="Kennedy M."/>
            <person name="Amirebrahimi M."/>
            <person name="Weers B.D."/>
            <person name="McKinley B."/>
            <person name="Mattison A."/>
            <person name="Morishige D.T."/>
            <person name="Grimwood J."/>
            <person name="Schmutz J."/>
            <person name="Mullet J.E."/>
        </authorList>
    </citation>
    <scope>NUCLEOTIDE SEQUENCE [LARGE SCALE GENOMIC DNA]</scope>
    <source>
        <strain evidence="3">cv. BTx623</strain>
    </source>
</reference>
<dbReference type="STRING" id="4558.A0A1B6Q6X0"/>
<dbReference type="Pfam" id="PF25279">
    <property type="entry name" value="Beta_prop_At2g24240"/>
    <property type="match status" value="1"/>
</dbReference>
<evidence type="ECO:0000259" key="1">
    <source>
        <dbReference type="Pfam" id="PF25279"/>
    </source>
</evidence>
<feature type="domain" description="At2g24240-like C-terminal beta-propeller" evidence="1">
    <location>
        <begin position="33"/>
        <end position="171"/>
    </location>
</feature>
<dbReference type="OMA" id="CCHRNRP"/>
<dbReference type="Proteomes" id="UP000000768">
    <property type="component" value="Chromosome 3"/>
</dbReference>
<dbReference type="Gramene" id="KXG33672">
    <property type="protein sequence ID" value="KXG33672"/>
    <property type="gene ID" value="SORBI_3003G351200"/>
</dbReference>
<dbReference type="EMBL" id="CM000762">
    <property type="protein sequence ID" value="KXG33672.1"/>
    <property type="molecule type" value="Genomic_DNA"/>
</dbReference>
<reference evidence="2 3" key="1">
    <citation type="journal article" date="2009" name="Nature">
        <title>The Sorghum bicolor genome and the diversification of grasses.</title>
        <authorList>
            <person name="Paterson A.H."/>
            <person name="Bowers J.E."/>
            <person name="Bruggmann R."/>
            <person name="Dubchak I."/>
            <person name="Grimwood J."/>
            <person name="Gundlach H."/>
            <person name="Haberer G."/>
            <person name="Hellsten U."/>
            <person name="Mitros T."/>
            <person name="Poliakov A."/>
            <person name="Schmutz J."/>
            <person name="Spannagl M."/>
            <person name="Tang H."/>
            <person name="Wang X."/>
            <person name="Wicker T."/>
            <person name="Bharti A.K."/>
            <person name="Chapman J."/>
            <person name="Feltus F.A."/>
            <person name="Gowik U."/>
            <person name="Grigoriev I.V."/>
            <person name="Lyons E."/>
            <person name="Maher C.A."/>
            <person name="Martis M."/>
            <person name="Narechania A."/>
            <person name="Otillar R.P."/>
            <person name="Penning B.W."/>
            <person name="Salamov A.A."/>
            <person name="Wang Y."/>
            <person name="Zhang L."/>
            <person name="Carpita N.C."/>
            <person name="Freeling M."/>
            <person name="Gingle A.R."/>
            <person name="Hash C.T."/>
            <person name="Keller B."/>
            <person name="Klein P."/>
            <person name="Kresovich S."/>
            <person name="McCann M.C."/>
            <person name="Ming R."/>
            <person name="Peterson D.G."/>
            <person name="Mehboob-ur-Rahman"/>
            <person name="Ware D."/>
            <person name="Westhoff P."/>
            <person name="Mayer K.F."/>
            <person name="Messing J."/>
            <person name="Rokhsar D.S."/>
        </authorList>
    </citation>
    <scope>NUCLEOTIDE SEQUENCE [LARGE SCALE GENOMIC DNA]</scope>
    <source>
        <strain evidence="3">cv. BTx623</strain>
    </source>
</reference>
<keyword evidence="3" id="KW-1185">Reference proteome</keyword>